<protein>
    <submittedName>
        <fullName evidence="1">Uncharacterized protein</fullName>
    </submittedName>
</protein>
<sequence length="84" mass="9329">MPGGVHAEQLDRTRRVDHLDELAFPGDERRPQRLVSLVQQVDRALQGDDVAGPAQVPHDLLVEGVLLSSIVVHQPQEALTHRSR</sequence>
<gene>
    <name evidence="1" type="ORF">VASRM7_403</name>
</gene>
<dbReference type="AlphaFoldDB" id="A0A097CSK9"/>
<organism evidence="1">
    <name type="scientific">Verrucosispora sp. MS100047</name>
    <dbReference type="NCBI Taxonomy" id="1410949"/>
    <lineage>
        <taxon>Bacteria</taxon>
        <taxon>Bacillati</taxon>
        <taxon>Actinomycetota</taxon>
        <taxon>Actinomycetes</taxon>
        <taxon>Micromonosporales</taxon>
        <taxon>Micromonosporaceae</taxon>
        <taxon>Micromonospora</taxon>
    </lineage>
</organism>
<dbReference type="EMBL" id="KF826673">
    <property type="protein sequence ID" value="AIS85643.1"/>
    <property type="molecule type" value="Genomic_DNA"/>
</dbReference>
<reference evidence="1" key="1">
    <citation type="submission" date="2013-11" db="EMBL/GenBank/DDBJ databases">
        <title>New antitubercular compounds from marine-derived Verrucosispora sp. MS100047.</title>
        <authorList>
            <person name="Huang P."/>
            <person name="Xie F."/>
            <person name="Wang Q."/>
            <person name="Wang J."/>
            <person name="Wang Q."/>
            <person name="Abdel-Mageed W.M."/>
            <person name="Liu M."/>
            <person name="Han J."/>
            <person name="Song F."/>
            <person name="Dai H."/>
            <person name="Liu X."/>
            <person name="Zhang L."/>
        </authorList>
    </citation>
    <scope>NUCLEOTIDE SEQUENCE</scope>
    <source>
        <strain evidence="1">MS100047</strain>
    </source>
</reference>
<proteinExistence type="predicted"/>
<accession>A0A097CSK9</accession>
<evidence type="ECO:0000313" key="1">
    <source>
        <dbReference type="EMBL" id="AIS85643.1"/>
    </source>
</evidence>
<name>A0A097CSK9_9ACTN</name>